<organism evidence="2 3">
    <name type="scientific">Neolewinella antarctica</name>
    <dbReference type="NCBI Taxonomy" id="442734"/>
    <lineage>
        <taxon>Bacteria</taxon>
        <taxon>Pseudomonadati</taxon>
        <taxon>Bacteroidota</taxon>
        <taxon>Saprospiria</taxon>
        <taxon>Saprospirales</taxon>
        <taxon>Lewinellaceae</taxon>
        <taxon>Neolewinella</taxon>
    </lineage>
</organism>
<dbReference type="RefSeq" id="WP_168036827.1">
    <property type="nucleotide sequence ID" value="NZ_JAATJH010000002.1"/>
</dbReference>
<evidence type="ECO:0000256" key="1">
    <source>
        <dbReference type="SAM" id="SignalP"/>
    </source>
</evidence>
<reference evidence="2 3" key="1">
    <citation type="submission" date="2020-03" db="EMBL/GenBank/DDBJ databases">
        <title>Genomic Encyclopedia of Type Strains, Phase IV (KMG-IV): sequencing the most valuable type-strain genomes for metagenomic binning, comparative biology and taxonomic classification.</title>
        <authorList>
            <person name="Goeker M."/>
        </authorList>
    </citation>
    <scope>NUCLEOTIDE SEQUENCE [LARGE SCALE GENOMIC DNA]</scope>
    <source>
        <strain evidence="2 3">DSM 105096</strain>
    </source>
</reference>
<evidence type="ECO:0000313" key="3">
    <source>
        <dbReference type="Proteomes" id="UP000770785"/>
    </source>
</evidence>
<name>A0ABX0XA11_9BACT</name>
<protein>
    <submittedName>
        <fullName evidence="2">Uncharacterized protein</fullName>
    </submittedName>
</protein>
<feature type="chain" id="PRO_5047425689" evidence="1">
    <location>
        <begin position="19"/>
        <end position="129"/>
    </location>
</feature>
<dbReference type="EMBL" id="JAATJH010000002">
    <property type="protein sequence ID" value="NJC26065.1"/>
    <property type="molecule type" value="Genomic_DNA"/>
</dbReference>
<keyword evidence="3" id="KW-1185">Reference proteome</keyword>
<comment type="caution">
    <text evidence="2">The sequence shown here is derived from an EMBL/GenBank/DDBJ whole genome shotgun (WGS) entry which is preliminary data.</text>
</comment>
<feature type="signal peptide" evidence="1">
    <location>
        <begin position="1"/>
        <end position="18"/>
    </location>
</feature>
<gene>
    <name evidence="2" type="ORF">GGR27_001564</name>
</gene>
<evidence type="ECO:0000313" key="2">
    <source>
        <dbReference type="EMBL" id="NJC26065.1"/>
    </source>
</evidence>
<proteinExistence type="predicted"/>
<dbReference type="Proteomes" id="UP000770785">
    <property type="component" value="Unassembled WGS sequence"/>
</dbReference>
<accession>A0ABX0XA11</accession>
<keyword evidence="1" id="KW-0732">Signal</keyword>
<sequence length="129" mass="13971">MKYLLILPLLFATLAASAQIKTTVVTETETKKNYSFNVSVSRDQAPLLVAAYAKISGSDVIDGFRGDLETTTEDGILIALDNKSRELSIDYAGLVPETITRAEAMAATVREYLDSEETPTPPTPNDGNE</sequence>